<reference evidence="1 2" key="1">
    <citation type="submission" date="2024-10" db="EMBL/GenBank/DDBJ databases">
        <title>The Natural Products Discovery Center: Release of the First 8490 Sequenced Strains for Exploring Actinobacteria Biosynthetic Diversity.</title>
        <authorList>
            <person name="Kalkreuter E."/>
            <person name="Kautsar S.A."/>
            <person name="Yang D."/>
            <person name="Bader C.D."/>
            <person name="Teijaro C.N."/>
            <person name="Fluegel L."/>
            <person name="Davis C.M."/>
            <person name="Simpson J.R."/>
            <person name="Lauterbach L."/>
            <person name="Steele A.D."/>
            <person name="Gui C."/>
            <person name="Meng S."/>
            <person name="Li G."/>
            <person name="Viehrig K."/>
            <person name="Ye F."/>
            <person name="Su P."/>
            <person name="Kiefer A.F."/>
            <person name="Nichols A."/>
            <person name="Cepeda A.J."/>
            <person name="Yan W."/>
            <person name="Fan B."/>
            <person name="Jiang Y."/>
            <person name="Adhikari A."/>
            <person name="Zheng C.-J."/>
            <person name="Schuster L."/>
            <person name="Cowan T.M."/>
            <person name="Smanski M.J."/>
            <person name="Chevrette M.G."/>
            <person name="De Carvalho L.P.S."/>
            <person name="Shen B."/>
        </authorList>
    </citation>
    <scope>NUCLEOTIDE SEQUENCE [LARGE SCALE GENOMIC DNA]</scope>
    <source>
        <strain evidence="1 2">NPDC049639</strain>
    </source>
</reference>
<evidence type="ECO:0008006" key="3">
    <source>
        <dbReference type="Google" id="ProtNLM"/>
    </source>
</evidence>
<evidence type="ECO:0000313" key="1">
    <source>
        <dbReference type="EMBL" id="MFI7585948.1"/>
    </source>
</evidence>
<accession>A0ABW8AIF6</accession>
<gene>
    <name evidence="1" type="ORF">ACIB24_02595</name>
</gene>
<dbReference type="Proteomes" id="UP001612915">
    <property type="component" value="Unassembled WGS sequence"/>
</dbReference>
<protein>
    <recommendedName>
        <fullName evidence="3">PGAP1-like protein</fullName>
    </recommendedName>
</protein>
<dbReference type="Gene3D" id="3.40.50.1820">
    <property type="entry name" value="alpha/beta hydrolase"/>
    <property type="match status" value="1"/>
</dbReference>
<dbReference type="EMBL" id="JBITLV010000001">
    <property type="protein sequence ID" value="MFI7585948.1"/>
    <property type="molecule type" value="Genomic_DNA"/>
</dbReference>
<organism evidence="1 2">
    <name type="scientific">Spongisporangium articulatum</name>
    <dbReference type="NCBI Taxonomy" id="3362603"/>
    <lineage>
        <taxon>Bacteria</taxon>
        <taxon>Bacillati</taxon>
        <taxon>Actinomycetota</taxon>
        <taxon>Actinomycetes</taxon>
        <taxon>Kineosporiales</taxon>
        <taxon>Kineosporiaceae</taxon>
        <taxon>Spongisporangium</taxon>
    </lineage>
</organism>
<sequence length="491" mass="49323">MTRAPELTVHGGVGGTTARLDDLDRAAGLLHRTAERLALGGARLALAAADVDWVAGALVSPGTFGPAAGSLAAATLGPHGLAAVTARAELLAGGVAGAVAAYRAADAAADASVRAVRLELGRVAGLAVLAAGVGLVVSPLTPVLLAGGALAVKATGPQGVPAPVGEVGADLLWRFTANDALVETVVGAAPGVLSPAGSGPPGLWLPGHPPGGSAELAALLALGGAGLTRLTGRGPYLSEPAGPPSVVVRPALNPATAPAGVADLLRRSPSTDEAAPRVHAERIVAPDGKVSWVVSVPGTSQWSPKAGTNPFDLSSDVRAMAGRRTDAAEGVLLTMRRAGVRPGEPVMLVGHSLGGITAASLAADPLLRKEFHVTHVVVSGAPVAQFDVPDDVQVLALEHQQDPTPRLDGADNPDRPNWITVERDLSADPFVEAAHGRRPLIAHHQAVYGSTATALDASTDPSLAHWRAGAAAFLARPGDEVEAFNATVTRP</sequence>
<comment type="caution">
    <text evidence="1">The sequence shown here is derived from an EMBL/GenBank/DDBJ whole genome shotgun (WGS) entry which is preliminary data.</text>
</comment>
<name>A0ABW8AIF6_9ACTN</name>
<keyword evidence="2" id="KW-1185">Reference proteome</keyword>
<dbReference type="InterPro" id="IPR029058">
    <property type="entry name" value="AB_hydrolase_fold"/>
</dbReference>
<dbReference type="RefSeq" id="WP_398274727.1">
    <property type="nucleotide sequence ID" value="NZ_JBITLV010000001.1"/>
</dbReference>
<dbReference type="SUPFAM" id="SSF53474">
    <property type="entry name" value="alpha/beta-Hydrolases"/>
    <property type="match status" value="1"/>
</dbReference>
<evidence type="ECO:0000313" key="2">
    <source>
        <dbReference type="Proteomes" id="UP001612915"/>
    </source>
</evidence>
<proteinExistence type="predicted"/>